<sequence>MSDVLGPDLTAQGTCGCCRQTDAVAAPAIANAPGQPALRVRVGTYGSFFEAMIRRLPLFDLAPPGSPPNRPLAALTTRDPTDPTIALLDAWASALDVLTFYQERIANEGYLRTSTERRSVLEIARALGYELSTGLAAAADLVFTVETPGGLPGTAKVDAGTKVMSVPGHHEKPQFFETTEAADLRSEWNLLQPAPLATVSFSPESTGLAQGATSLYVQDAPGAPPLQIAKGDMLLLLDPTGKTELHPLSAPPTRELGPLSATVRTQTLLAWAQPVQLSAPIQAFVLRQRASLFGHAAPDWRTLPAITRAQFGDATTGTQVPVDPPLASFASPLTVSGGVVLVDLDNVYPQIVEGSFLVLVDPNAKEANGQPAPVQALLKVAGTATAPATTVVARADFGINGRVTRVRATTSASSLPVGIRTTVVWAQSEPLVLGHRPTALAPPIQFPAPAPAGAPDLRRTLDLTERIPGLVSGQRLVLTGKRIRVRAMADLASPQPQPQPPSGGTKNLVDRGDVFILLAPTRPTGANDPSTSPPEAAVRWRLQRLDGEQLEVDAAEEPRGPFARIAAGVEDPVVGEVVTLDAPLDVTDRGAAFTRLLLATLPGSGSPAAPAPSPTRLEYDRATLTLFANVVPATHGETVAGEVLGSGGPAPNLAFALKRPPLTYVASTGVSGARSSLEVRVNDVLWHEEPALFGLGPRQASYIVRIGDGGQAAVVFGDGISGARPPTGVENIVATYRTGLGEEGNVRANALSLLLARPIGIRSVINPLPATGGVPPASLEQARTATPRNLRASGRVVSVQDAEDFARAFVGVGNARAVLLGVGSNRVAHVTVADLEGNPVDVASPLLDRLRQAIDTVADPSFAVVVDTYDPLPFVLGVDVIVDPDFEPSRVLAAANGALRSAFAVSGRAFGGRITEAEIVGIVQRVPGVVAATLTELHPEGDPITRRTALTATPAHLGADGSTIVRAQALVLALGNPQSRAVPP</sequence>
<dbReference type="RefSeq" id="WP_394829211.1">
    <property type="nucleotide sequence ID" value="NZ_CP089984.1"/>
</dbReference>
<gene>
    <name evidence="1" type="ORF">LZC94_20560</name>
</gene>
<keyword evidence="2" id="KW-1185">Reference proteome</keyword>
<protein>
    <recommendedName>
        <fullName evidence="3">Baseplate assembly protein</fullName>
    </recommendedName>
</protein>
<name>A0ABZ2MAR5_9BACT</name>
<dbReference type="EMBL" id="CP089984">
    <property type="protein sequence ID" value="WXB19606.1"/>
    <property type="molecule type" value="Genomic_DNA"/>
</dbReference>
<reference evidence="1 2" key="1">
    <citation type="submission" date="2021-12" db="EMBL/GenBank/DDBJ databases">
        <title>Discovery of the Pendulisporaceae a myxobacterial family with distinct sporulation behavior and unique specialized metabolism.</title>
        <authorList>
            <person name="Garcia R."/>
            <person name="Popoff A."/>
            <person name="Bader C.D."/>
            <person name="Loehr J."/>
            <person name="Walesch S."/>
            <person name="Walt C."/>
            <person name="Boldt J."/>
            <person name="Bunk B."/>
            <person name="Haeckl F.J.F.P.J."/>
            <person name="Gunesch A.P."/>
            <person name="Birkelbach J."/>
            <person name="Nuebel U."/>
            <person name="Pietschmann T."/>
            <person name="Bach T."/>
            <person name="Mueller R."/>
        </authorList>
    </citation>
    <scope>NUCLEOTIDE SEQUENCE [LARGE SCALE GENOMIC DNA]</scope>
    <source>
        <strain evidence="1 2">MSr11954</strain>
    </source>
</reference>
<accession>A0ABZ2MAR5</accession>
<dbReference type="Proteomes" id="UP001370348">
    <property type="component" value="Chromosome"/>
</dbReference>
<evidence type="ECO:0008006" key="3">
    <source>
        <dbReference type="Google" id="ProtNLM"/>
    </source>
</evidence>
<organism evidence="1 2">
    <name type="scientific">Pendulispora albinea</name>
    <dbReference type="NCBI Taxonomy" id="2741071"/>
    <lineage>
        <taxon>Bacteria</taxon>
        <taxon>Pseudomonadati</taxon>
        <taxon>Myxococcota</taxon>
        <taxon>Myxococcia</taxon>
        <taxon>Myxococcales</taxon>
        <taxon>Sorangiineae</taxon>
        <taxon>Pendulisporaceae</taxon>
        <taxon>Pendulispora</taxon>
    </lineage>
</organism>
<evidence type="ECO:0000313" key="2">
    <source>
        <dbReference type="Proteomes" id="UP001370348"/>
    </source>
</evidence>
<proteinExistence type="predicted"/>
<evidence type="ECO:0000313" key="1">
    <source>
        <dbReference type="EMBL" id="WXB19606.1"/>
    </source>
</evidence>